<gene>
    <name evidence="1" type="ORF">MRATA1EN1_LOCUS5290</name>
</gene>
<accession>A0ABN8Y4D7</accession>
<evidence type="ECO:0000313" key="1">
    <source>
        <dbReference type="EMBL" id="CAI9156328.1"/>
    </source>
</evidence>
<dbReference type="Proteomes" id="UP001176941">
    <property type="component" value="Chromosome 14"/>
</dbReference>
<name>A0ABN8Y4D7_RANTA</name>
<organism evidence="1 2">
    <name type="scientific">Rangifer tarandus platyrhynchus</name>
    <name type="common">Svalbard reindeer</name>
    <dbReference type="NCBI Taxonomy" id="3082113"/>
    <lineage>
        <taxon>Eukaryota</taxon>
        <taxon>Metazoa</taxon>
        <taxon>Chordata</taxon>
        <taxon>Craniata</taxon>
        <taxon>Vertebrata</taxon>
        <taxon>Euteleostomi</taxon>
        <taxon>Mammalia</taxon>
        <taxon>Eutheria</taxon>
        <taxon>Laurasiatheria</taxon>
        <taxon>Artiodactyla</taxon>
        <taxon>Ruminantia</taxon>
        <taxon>Pecora</taxon>
        <taxon>Cervidae</taxon>
        <taxon>Odocoileinae</taxon>
        <taxon>Rangifer</taxon>
    </lineage>
</organism>
<dbReference type="EMBL" id="OX459950">
    <property type="protein sequence ID" value="CAI9156328.1"/>
    <property type="molecule type" value="Genomic_DNA"/>
</dbReference>
<protein>
    <submittedName>
        <fullName evidence="1">Uncharacterized protein</fullName>
    </submittedName>
</protein>
<sequence>MSIESVMPSNRLILCRPLLLLPSIFPSIRVFSNESALHMSWPQYWSFSFSINPSNEYSGLISFRMDWFHLLAVQGTLKSLLQHHSSKASILWRSAFFTVQLSHPNMTTGKTIALTGWTYFVQ</sequence>
<keyword evidence="2" id="KW-1185">Reference proteome</keyword>
<proteinExistence type="predicted"/>
<reference evidence="1" key="1">
    <citation type="submission" date="2023-04" db="EMBL/GenBank/DDBJ databases">
        <authorList>
            <consortium name="ELIXIR-Norway"/>
        </authorList>
    </citation>
    <scope>NUCLEOTIDE SEQUENCE [LARGE SCALE GENOMIC DNA]</scope>
</reference>
<evidence type="ECO:0000313" key="2">
    <source>
        <dbReference type="Proteomes" id="UP001176941"/>
    </source>
</evidence>